<evidence type="ECO:0000256" key="7">
    <source>
        <dbReference type="SAM" id="Phobius"/>
    </source>
</evidence>
<keyword evidence="6 7" id="KW-0472">Membrane</keyword>
<keyword evidence="3" id="KW-1003">Cell membrane</keyword>
<name>A0A2N8LAG1_9STRE</name>
<dbReference type="InterPro" id="IPR052031">
    <property type="entry name" value="Membrane_Transporter-Flippase"/>
</dbReference>
<feature type="transmembrane region" description="Helical" evidence="7">
    <location>
        <begin position="419"/>
        <end position="436"/>
    </location>
</feature>
<sequence>MQNLTKGNPLTVILAFTIPLIIGSFFQLTYNFADSIIVGHTLGQNAFASVGATGSLTFLIIGFAMGLTSGLTIVTSQLYGAEDFEGVKKSFVHGLFYSIVVSLVLSVISLIFLRQLLVLMQTPEHLIQDAYDFLLAIFGGLVFTILFNYLSSAIRSLGNSKTPLVALIIASILNILLEFFFILYLKMGVLGAGIATIIAQAFSVLYLVVYIQKYIPYFHIGRKDLQLDSSHLRNHARLGFPMGFQASIIAIGAITLQITINKLGTDAIAAQAIASKTDQLAMLPMINLGLAISTFTAQNYGAKEYARIRQGLKGSLLICIAWSILFAILLVSCHRFFSGLFIADANPEVFRLALIYYMINGGCYWILANLFILRSFIQGLGYGFVPTLAGIMELVLRAGVAIIGLIYFGFVGIAWASPAAWIGAVIILIPSSLILLKKLNQQEKMEAQLRNL</sequence>
<keyword evidence="2" id="KW-0813">Transport</keyword>
<dbReference type="PIRSF" id="PIRSF006603">
    <property type="entry name" value="DinF"/>
    <property type="match status" value="1"/>
</dbReference>
<dbReference type="NCBIfam" id="TIGR00797">
    <property type="entry name" value="matE"/>
    <property type="match status" value="1"/>
</dbReference>
<dbReference type="InterPro" id="IPR002528">
    <property type="entry name" value="MATE_fam"/>
</dbReference>
<gene>
    <name evidence="8" type="ORF">AT575_09020</name>
</gene>
<dbReference type="OrthoDB" id="9776324at2"/>
<evidence type="ECO:0000256" key="4">
    <source>
        <dbReference type="ARBA" id="ARBA00022692"/>
    </source>
</evidence>
<evidence type="ECO:0000256" key="6">
    <source>
        <dbReference type="ARBA" id="ARBA00023136"/>
    </source>
</evidence>
<evidence type="ECO:0000256" key="1">
    <source>
        <dbReference type="ARBA" id="ARBA00004651"/>
    </source>
</evidence>
<evidence type="ECO:0000313" key="8">
    <source>
        <dbReference type="EMBL" id="PND47146.1"/>
    </source>
</evidence>
<dbReference type="GO" id="GO:0015297">
    <property type="term" value="F:antiporter activity"/>
    <property type="evidence" value="ECO:0007669"/>
    <property type="project" value="InterPro"/>
</dbReference>
<dbReference type="Pfam" id="PF01554">
    <property type="entry name" value="MatE"/>
    <property type="match status" value="2"/>
</dbReference>
<dbReference type="EMBL" id="LOCM01000032">
    <property type="protein sequence ID" value="PND47146.1"/>
    <property type="molecule type" value="Genomic_DNA"/>
</dbReference>
<feature type="transmembrane region" description="Helical" evidence="7">
    <location>
        <begin position="95"/>
        <end position="113"/>
    </location>
</feature>
<dbReference type="PANTHER" id="PTHR43549">
    <property type="entry name" value="MULTIDRUG RESISTANCE PROTEIN YPNP-RELATED"/>
    <property type="match status" value="1"/>
</dbReference>
<organism evidence="8 9">
    <name type="scientific">Streptococcus penaeicida</name>
    <dbReference type="NCBI Taxonomy" id="1765960"/>
    <lineage>
        <taxon>Bacteria</taxon>
        <taxon>Bacillati</taxon>
        <taxon>Bacillota</taxon>
        <taxon>Bacilli</taxon>
        <taxon>Lactobacillales</taxon>
        <taxon>Streptococcaceae</taxon>
        <taxon>Streptococcus</taxon>
    </lineage>
</organism>
<feature type="transmembrane region" description="Helical" evidence="7">
    <location>
        <begin position="190"/>
        <end position="211"/>
    </location>
</feature>
<reference evidence="8 9" key="1">
    <citation type="submission" date="2015-12" db="EMBL/GenBank/DDBJ databases">
        <title>Streptococcus penaeicida sp. nov.</title>
        <authorList>
            <person name="Gomez-Gil B."/>
            <person name="Morales-Covarrubias M."/>
        </authorList>
    </citation>
    <scope>NUCLEOTIDE SEQUENCE [LARGE SCALE GENOMIC DNA]</scope>
    <source>
        <strain evidence="8 9">CAIM 1838</strain>
    </source>
</reference>
<feature type="transmembrane region" description="Helical" evidence="7">
    <location>
        <begin position="50"/>
        <end position="74"/>
    </location>
</feature>
<proteinExistence type="predicted"/>
<dbReference type="GO" id="GO:0042910">
    <property type="term" value="F:xenobiotic transmembrane transporter activity"/>
    <property type="evidence" value="ECO:0007669"/>
    <property type="project" value="InterPro"/>
</dbReference>
<dbReference type="PANTHER" id="PTHR43549:SF3">
    <property type="entry name" value="MULTIDRUG RESISTANCE PROTEIN YPNP-RELATED"/>
    <property type="match status" value="1"/>
</dbReference>
<dbReference type="Proteomes" id="UP000235963">
    <property type="component" value="Unassembled WGS sequence"/>
</dbReference>
<keyword evidence="5 7" id="KW-1133">Transmembrane helix</keyword>
<dbReference type="RefSeq" id="WP_102778070.1">
    <property type="nucleotide sequence ID" value="NZ_CBCSGP010000006.1"/>
</dbReference>
<feature type="transmembrane region" description="Helical" evidence="7">
    <location>
        <begin position="12"/>
        <end position="30"/>
    </location>
</feature>
<feature type="transmembrane region" description="Helical" evidence="7">
    <location>
        <begin position="314"/>
        <end position="337"/>
    </location>
</feature>
<protein>
    <submittedName>
        <fullName evidence="8">MATE family efflux transporter</fullName>
    </submittedName>
</protein>
<evidence type="ECO:0000256" key="2">
    <source>
        <dbReference type="ARBA" id="ARBA00022448"/>
    </source>
</evidence>
<feature type="transmembrane region" description="Helical" evidence="7">
    <location>
        <begin position="349"/>
        <end position="373"/>
    </location>
</feature>
<accession>A0A2N8LAG1</accession>
<feature type="transmembrane region" description="Helical" evidence="7">
    <location>
        <begin position="238"/>
        <end position="260"/>
    </location>
</feature>
<feature type="transmembrane region" description="Helical" evidence="7">
    <location>
        <begin position="163"/>
        <end position="184"/>
    </location>
</feature>
<feature type="transmembrane region" description="Helical" evidence="7">
    <location>
        <begin position="394"/>
        <end position="413"/>
    </location>
</feature>
<evidence type="ECO:0000256" key="3">
    <source>
        <dbReference type="ARBA" id="ARBA00022475"/>
    </source>
</evidence>
<evidence type="ECO:0000313" key="9">
    <source>
        <dbReference type="Proteomes" id="UP000235963"/>
    </source>
</evidence>
<comment type="caution">
    <text evidence="8">The sequence shown here is derived from an EMBL/GenBank/DDBJ whole genome shotgun (WGS) entry which is preliminary data.</text>
</comment>
<comment type="subcellular location">
    <subcellularLocation>
        <location evidence="1">Cell membrane</location>
        <topology evidence="1">Multi-pass membrane protein</topology>
    </subcellularLocation>
</comment>
<keyword evidence="4 7" id="KW-0812">Transmembrane</keyword>
<evidence type="ECO:0000256" key="5">
    <source>
        <dbReference type="ARBA" id="ARBA00022989"/>
    </source>
</evidence>
<dbReference type="InterPro" id="IPR048279">
    <property type="entry name" value="MdtK-like"/>
</dbReference>
<keyword evidence="9" id="KW-1185">Reference proteome</keyword>
<feature type="transmembrane region" description="Helical" evidence="7">
    <location>
        <begin position="133"/>
        <end position="151"/>
    </location>
</feature>
<dbReference type="GO" id="GO:0005886">
    <property type="term" value="C:plasma membrane"/>
    <property type="evidence" value="ECO:0007669"/>
    <property type="project" value="UniProtKB-SubCell"/>
</dbReference>
<dbReference type="CDD" id="cd13138">
    <property type="entry name" value="MATE_yoeA_like"/>
    <property type="match status" value="1"/>
</dbReference>
<feature type="transmembrane region" description="Helical" evidence="7">
    <location>
        <begin position="280"/>
        <end position="302"/>
    </location>
</feature>
<dbReference type="AlphaFoldDB" id="A0A2N8LAG1"/>